<feature type="domain" description="ABM" evidence="1">
    <location>
        <begin position="3"/>
        <end position="91"/>
    </location>
</feature>
<keyword evidence="3" id="KW-1185">Reference proteome</keyword>
<sequence length="110" mass="12362">MTIVSVNKITLTGCGPEEYERWYREASAIMAAQPGHVSQRLWRSESRPDVYFAIAEWESAEHYRALMNVPEIVELFARLITLPGPPPPSRPDKIAVEHHDAALVAARVPV</sequence>
<keyword evidence="2" id="KW-0503">Monooxygenase</keyword>
<name>A0A3D9SX25_9ACTN</name>
<dbReference type="Pfam" id="PF03992">
    <property type="entry name" value="ABM"/>
    <property type="match status" value="1"/>
</dbReference>
<dbReference type="OrthoDB" id="4304335at2"/>
<dbReference type="EMBL" id="QTTT01000001">
    <property type="protein sequence ID" value="REE99060.1"/>
    <property type="molecule type" value="Genomic_DNA"/>
</dbReference>
<accession>A0A3D9SX25</accession>
<comment type="caution">
    <text evidence="2">The sequence shown here is derived from an EMBL/GenBank/DDBJ whole genome shotgun (WGS) entry which is preliminary data.</text>
</comment>
<dbReference type="Gene3D" id="3.30.70.100">
    <property type="match status" value="1"/>
</dbReference>
<dbReference type="InterPro" id="IPR011008">
    <property type="entry name" value="Dimeric_a/b-barrel"/>
</dbReference>
<keyword evidence="2" id="KW-0560">Oxidoreductase</keyword>
<evidence type="ECO:0000259" key="1">
    <source>
        <dbReference type="PROSITE" id="PS51725"/>
    </source>
</evidence>
<dbReference type="RefSeq" id="WP_116024424.1">
    <property type="nucleotide sequence ID" value="NZ_QTTT01000001.1"/>
</dbReference>
<dbReference type="AlphaFoldDB" id="A0A3D9SX25"/>
<reference evidence="2 3" key="1">
    <citation type="submission" date="2018-08" db="EMBL/GenBank/DDBJ databases">
        <title>Sequencing the genomes of 1000 actinobacteria strains.</title>
        <authorList>
            <person name="Klenk H.-P."/>
        </authorList>
    </citation>
    <scope>NUCLEOTIDE SEQUENCE [LARGE SCALE GENOMIC DNA]</scope>
    <source>
        <strain evidence="2 3">DSM 43927</strain>
    </source>
</reference>
<dbReference type="PROSITE" id="PS51725">
    <property type="entry name" value="ABM"/>
    <property type="match status" value="1"/>
</dbReference>
<proteinExistence type="predicted"/>
<evidence type="ECO:0000313" key="3">
    <source>
        <dbReference type="Proteomes" id="UP000256661"/>
    </source>
</evidence>
<dbReference type="SUPFAM" id="SSF54909">
    <property type="entry name" value="Dimeric alpha+beta barrel"/>
    <property type="match status" value="1"/>
</dbReference>
<gene>
    <name evidence="2" type="ORF">DFJ69_4565</name>
</gene>
<protein>
    <submittedName>
        <fullName evidence="2">Heme-degrading monooxygenase HmoA</fullName>
    </submittedName>
</protein>
<dbReference type="InterPro" id="IPR007138">
    <property type="entry name" value="ABM_dom"/>
</dbReference>
<organism evidence="2 3">
    <name type="scientific">Thermomonospora umbrina</name>
    <dbReference type="NCBI Taxonomy" id="111806"/>
    <lineage>
        <taxon>Bacteria</taxon>
        <taxon>Bacillati</taxon>
        <taxon>Actinomycetota</taxon>
        <taxon>Actinomycetes</taxon>
        <taxon>Streptosporangiales</taxon>
        <taxon>Thermomonosporaceae</taxon>
        <taxon>Thermomonospora</taxon>
    </lineage>
</organism>
<evidence type="ECO:0000313" key="2">
    <source>
        <dbReference type="EMBL" id="REE99060.1"/>
    </source>
</evidence>
<dbReference type="GO" id="GO:0004497">
    <property type="term" value="F:monooxygenase activity"/>
    <property type="evidence" value="ECO:0007669"/>
    <property type="project" value="UniProtKB-KW"/>
</dbReference>
<dbReference type="Proteomes" id="UP000256661">
    <property type="component" value="Unassembled WGS sequence"/>
</dbReference>